<protein>
    <submittedName>
        <fullName evidence="2">Uncharacterized protein</fullName>
    </submittedName>
</protein>
<sequence length="79" mass="8994">MDEEFVEKMENKKIAGVIFIYIGLILLFATTQIYPLHSVTYLLVTAGICFVFSGSLLVASGERRVWQKELDKQRGEKPI</sequence>
<feature type="transmembrane region" description="Helical" evidence="1">
    <location>
        <begin position="14"/>
        <end position="34"/>
    </location>
</feature>
<name>A0A133V8W0_9EURY</name>
<evidence type="ECO:0000313" key="3">
    <source>
        <dbReference type="Proteomes" id="UP000070565"/>
    </source>
</evidence>
<keyword evidence="1" id="KW-1133">Transmembrane helix</keyword>
<organism evidence="2 3">
    <name type="scientific">candidate division MSBL1 archaeon SCGC-AAA261F19</name>
    <dbReference type="NCBI Taxonomy" id="1698275"/>
    <lineage>
        <taxon>Archaea</taxon>
        <taxon>Methanobacteriati</taxon>
        <taxon>Methanobacteriota</taxon>
        <taxon>candidate division MSBL1</taxon>
    </lineage>
</organism>
<evidence type="ECO:0000313" key="2">
    <source>
        <dbReference type="EMBL" id="KXB02866.1"/>
    </source>
</evidence>
<dbReference type="Proteomes" id="UP000070565">
    <property type="component" value="Unassembled WGS sequence"/>
</dbReference>
<keyword evidence="1" id="KW-0472">Membrane</keyword>
<reference evidence="2 3" key="1">
    <citation type="journal article" date="2016" name="Sci. Rep.">
        <title>Metabolic traits of an uncultured archaeal lineage -MSBL1- from brine pools of the Red Sea.</title>
        <authorList>
            <person name="Mwirichia R."/>
            <person name="Alam I."/>
            <person name="Rashid M."/>
            <person name="Vinu M."/>
            <person name="Ba-Alawi W."/>
            <person name="Anthony Kamau A."/>
            <person name="Kamanda Ngugi D."/>
            <person name="Goker M."/>
            <person name="Klenk H.P."/>
            <person name="Bajic V."/>
            <person name="Stingl U."/>
        </authorList>
    </citation>
    <scope>NUCLEOTIDE SEQUENCE [LARGE SCALE GENOMIC DNA]</scope>
    <source>
        <strain evidence="2">SCGC-AAA261F19</strain>
    </source>
</reference>
<feature type="transmembrane region" description="Helical" evidence="1">
    <location>
        <begin position="40"/>
        <end position="59"/>
    </location>
</feature>
<keyword evidence="3" id="KW-1185">Reference proteome</keyword>
<dbReference type="AlphaFoldDB" id="A0A133V8W0"/>
<evidence type="ECO:0000256" key="1">
    <source>
        <dbReference type="SAM" id="Phobius"/>
    </source>
</evidence>
<gene>
    <name evidence="2" type="ORF">AKJ45_03195</name>
</gene>
<keyword evidence="1" id="KW-0812">Transmembrane</keyword>
<comment type="caution">
    <text evidence="2">The sequence shown here is derived from an EMBL/GenBank/DDBJ whole genome shotgun (WGS) entry which is preliminary data.</text>
</comment>
<dbReference type="EMBL" id="LHXZ01000048">
    <property type="protein sequence ID" value="KXB02866.1"/>
    <property type="molecule type" value="Genomic_DNA"/>
</dbReference>
<accession>A0A133V8W0</accession>
<proteinExistence type="predicted"/>